<organism evidence="6 7">
    <name type="scientific">Protopolystoma xenopodis</name>
    <dbReference type="NCBI Taxonomy" id="117903"/>
    <lineage>
        <taxon>Eukaryota</taxon>
        <taxon>Metazoa</taxon>
        <taxon>Spiralia</taxon>
        <taxon>Lophotrochozoa</taxon>
        <taxon>Platyhelminthes</taxon>
        <taxon>Monogenea</taxon>
        <taxon>Polyopisthocotylea</taxon>
        <taxon>Polystomatidea</taxon>
        <taxon>Polystomatidae</taxon>
        <taxon>Protopolystoma</taxon>
    </lineage>
</organism>
<comment type="caution">
    <text evidence="6">The sequence shown here is derived from an EMBL/GenBank/DDBJ whole genome shotgun (WGS) entry which is preliminary data.</text>
</comment>
<dbReference type="OrthoDB" id="272202at2759"/>
<comment type="subcellular location">
    <subcellularLocation>
        <location evidence="1">Cytoplasm</location>
        <location evidence="1">Cytoskeleton</location>
        <location evidence="1">Cilium axoneme</location>
    </subcellularLocation>
</comment>
<gene>
    <name evidence="6" type="ORF">PXEA_LOCUS16592</name>
</gene>
<dbReference type="EMBL" id="CAAALY010060300">
    <property type="protein sequence ID" value="VEL23152.1"/>
    <property type="molecule type" value="Genomic_DNA"/>
</dbReference>
<dbReference type="InterPro" id="IPR006802">
    <property type="entry name" value="Radial_spoke"/>
</dbReference>
<dbReference type="PANTHER" id="PTHR13159">
    <property type="entry name" value="RADIAL SPOKEHEAD-RELATED"/>
    <property type="match status" value="1"/>
</dbReference>
<dbReference type="GO" id="GO:0035082">
    <property type="term" value="P:axoneme assembly"/>
    <property type="evidence" value="ECO:0007669"/>
    <property type="project" value="TreeGrafter"/>
</dbReference>
<evidence type="ECO:0000256" key="2">
    <source>
        <dbReference type="ARBA" id="ARBA00022490"/>
    </source>
</evidence>
<evidence type="ECO:0000313" key="7">
    <source>
        <dbReference type="Proteomes" id="UP000784294"/>
    </source>
</evidence>
<dbReference type="GO" id="GO:0001534">
    <property type="term" value="C:radial spoke"/>
    <property type="evidence" value="ECO:0007669"/>
    <property type="project" value="InterPro"/>
</dbReference>
<evidence type="ECO:0000256" key="4">
    <source>
        <dbReference type="ARBA" id="ARBA00023212"/>
    </source>
</evidence>
<evidence type="ECO:0000256" key="5">
    <source>
        <dbReference type="ARBA" id="ARBA00023273"/>
    </source>
</evidence>
<name>A0A3S5A947_9PLAT</name>
<keyword evidence="3" id="KW-0969">Cilium</keyword>
<sequence>MVAIIKHALRNGLDKEFEKISLDLKRSAYHSPCQNFPHLYCRNKEIILSKLQRPLLTPIMKKDVLSTQIAPIVPDLMNICFKLELAGIGLGKEETTLLLLSLKNLAISEPIRSMRFWGKVYGMQKDYYIVEAELQEDAYLQEFKTELAMDSDSFAKKKGDLEMIEAKLDKNGELMEELPKSFWKPPIPIPPEPYGTGANKKVYYVCNILGEAWTRLPLVTPSQVRYFIDAMLISIARQIRILFTGNLEARLSTYPSFPGLEKNYLRAQISRITSTTVISPLNFYQFDEDTEEAAEEEASGRETFIENPQFEPLNCIELSDPGLNNWVHHTSYLLPQGRTTWLTVLFNSVSFEQIPF</sequence>
<dbReference type="Proteomes" id="UP000784294">
    <property type="component" value="Unassembled WGS sequence"/>
</dbReference>
<keyword evidence="5" id="KW-0966">Cell projection</keyword>
<keyword evidence="7" id="KW-1185">Reference proteome</keyword>
<proteinExistence type="predicted"/>
<reference evidence="6" key="1">
    <citation type="submission" date="2018-11" db="EMBL/GenBank/DDBJ databases">
        <authorList>
            <consortium name="Pathogen Informatics"/>
        </authorList>
    </citation>
    <scope>NUCLEOTIDE SEQUENCE</scope>
</reference>
<keyword evidence="2" id="KW-0963">Cytoplasm</keyword>
<accession>A0A3S5A947</accession>
<protein>
    <submittedName>
        <fullName evidence="6">Uncharacterized protein</fullName>
    </submittedName>
</protein>
<dbReference type="Pfam" id="PF04712">
    <property type="entry name" value="Radial_spoke"/>
    <property type="match status" value="1"/>
</dbReference>
<evidence type="ECO:0000256" key="1">
    <source>
        <dbReference type="ARBA" id="ARBA00004430"/>
    </source>
</evidence>
<dbReference type="PANTHER" id="PTHR13159:SF0">
    <property type="entry name" value="RADIAL SPOKE HEAD 6 HOMOLOG A"/>
    <property type="match status" value="1"/>
</dbReference>
<evidence type="ECO:0000313" key="6">
    <source>
        <dbReference type="EMBL" id="VEL23152.1"/>
    </source>
</evidence>
<evidence type="ECO:0000256" key="3">
    <source>
        <dbReference type="ARBA" id="ARBA00023069"/>
    </source>
</evidence>
<dbReference type="GO" id="GO:0060294">
    <property type="term" value="P:cilium movement involved in cell motility"/>
    <property type="evidence" value="ECO:0007669"/>
    <property type="project" value="InterPro"/>
</dbReference>
<keyword evidence="4" id="KW-0206">Cytoskeleton</keyword>
<dbReference type="AlphaFoldDB" id="A0A3S5A947"/>